<organism evidence="2 3">
    <name type="scientific">Allacma fusca</name>
    <dbReference type="NCBI Taxonomy" id="39272"/>
    <lineage>
        <taxon>Eukaryota</taxon>
        <taxon>Metazoa</taxon>
        <taxon>Ecdysozoa</taxon>
        <taxon>Arthropoda</taxon>
        <taxon>Hexapoda</taxon>
        <taxon>Collembola</taxon>
        <taxon>Symphypleona</taxon>
        <taxon>Sminthuridae</taxon>
        <taxon>Allacma</taxon>
    </lineage>
</organism>
<keyword evidence="3" id="KW-1185">Reference proteome</keyword>
<evidence type="ECO:0000313" key="3">
    <source>
        <dbReference type="Proteomes" id="UP000708208"/>
    </source>
</evidence>
<gene>
    <name evidence="2" type="ORF">AFUS01_LOCUS11110</name>
</gene>
<sequence length="117" mass="12825">MVPELMHVTVIVVCEESCRLSAELEGLAAESAGSTAFPGWIAGTLPLPSHCSVLIIYGWWWTRLEMRTAEGNDGRVRMERNEEAEERKSGGESRGKCGLKWRLACESVDVDLGGDGE</sequence>
<accession>A0A8J2JQ52</accession>
<feature type="compositionally biased region" description="Basic and acidic residues" evidence="1">
    <location>
        <begin position="77"/>
        <end position="95"/>
    </location>
</feature>
<evidence type="ECO:0000313" key="2">
    <source>
        <dbReference type="EMBL" id="CAG7721925.1"/>
    </source>
</evidence>
<dbReference type="AlphaFoldDB" id="A0A8J2JQ52"/>
<comment type="caution">
    <text evidence="2">The sequence shown here is derived from an EMBL/GenBank/DDBJ whole genome shotgun (WGS) entry which is preliminary data.</text>
</comment>
<dbReference type="Proteomes" id="UP000708208">
    <property type="component" value="Unassembled WGS sequence"/>
</dbReference>
<evidence type="ECO:0000256" key="1">
    <source>
        <dbReference type="SAM" id="MobiDB-lite"/>
    </source>
</evidence>
<proteinExistence type="predicted"/>
<feature type="region of interest" description="Disordered" evidence="1">
    <location>
        <begin position="77"/>
        <end position="96"/>
    </location>
</feature>
<dbReference type="EMBL" id="CAJVCH010084564">
    <property type="protein sequence ID" value="CAG7721925.1"/>
    <property type="molecule type" value="Genomic_DNA"/>
</dbReference>
<reference evidence="2" key="1">
    <citation type="submission" date="2021-06" db="EMBL/GenBank/DDBJ databases">
        <authorList>
            <person name="Hodson N. C."/>
            <person name="Mongue J. A."/>
            <person name="Jaron S. K."/>
        </authorList>
    </citation>
    <scope>NUCLEOTIDE SEQUENCE</scope>
</reference>
<name>A0A8J2JQ52_9HEXA</name>
<protein>
    <submittedName>
        <fullName evidence="2">Uncharacterized protein</fullName>
    </submittedName>
</protein>